<organism evidence="2 3">
    <name type="scientific">Micromonospora thermarum</name>
    <dbReference type="NCBI Taxonomy" id="2720024"/>
    <lineage>
        <taxon>Bacteria</taxon>
        <taxon>Bacillati</taxon>
        <taxon>Actinomycetota</taxon>
        <taxon>Actinomycetes</taxon>
        <taxon>Micromonosporales</taxon>
        <taxon>Micromonosporaceae</taxon>
        <taxon>Micromonospora</taxon>
    </lineage>
</organism>
<name>A0ABX0ZF70_9ACTN</name>
<keyword evidence="3" id="KW-1185">Reference proteome</keyword>
<reference evidence="2 3" key="1">
    <citation type="submission" date="2020-03" db="EMBL/GenBank/DDBJ databases">
        <title>WGS of actinomycetes isolated from Thailand.</title>
        <authorList>
            <person name="Thawai C."/>
        </authorList>
    </citation>
    <scope>NUCLEOTIDE SEQUENCE [LARGE SCALE GENOMIC DNA]</scope>
    <source>
        <strain evidence="2 3">HSS6-12</strain>
    </source>
</reference>
<feature type="transmembrane region" description="Helical" evidence="1">
    <location>
        <begin position="86"/>
        <end position="106"/>
    </location>
</feature>
<dbReference type="Proteomes" id="UP000783871">
    <property type="component" value="Unassembled WGS sequence"/>
</dbReference>
<feature type="transmembrane region" description="Helical" evidence="1">
    <location>
        <begin position="118"/>
        <end position="137"/>
    </location>
</feature>
<dbReference type="EMBL" id="JAATEO010000036">
    <property type="protein sequence ID" value="NJP35194.1"/>
    <property type="molecule type" value="Genomic_DNA"/>
</dbReference>
<proteinExistence type="predicted"/>
<feature type="transmembrane region" description="Helical" evidence="1">
    <location>
        <begin position="149"/>
        <end position="166"/>
    </location>
</feature>
<keyword evidence="1" id="KW-1133">Transmembrane helix</keyword>
<sequence length="401" mass="43656">MRYAHTTWQRLRYAIVASYLALAAGELILIGGPGLVGALTFSGQLTAVGLLVAGVVAFAGSIAAVFLLVARQAPRRHRAERRRRQALLTIGLAALTVLVANLMILITQLAVGDLSATVAIWSAFALVSAVVLTVLVAELDKTVPLPRKVAVGALVTGVIAVTNFAYSQLYLPSKQEAAITTTPAFGTPRLDADGKGVSIPFSVEFVVGGQPVYVLAATYAVTGREAELARTPRSMSQLNTDVGKKFNPSVTTEAARWQPVEAGVLIAPQSRLRPGDTMRTDRFVRIPAPMAYDSVDLDLHVEYVRADRARLDTWPSYSENEDNVTYEWALTEASGLHRWTRRPVVISTVWSYRPAGDGTFYQPDVRYRFQGDDRDRTTSIADRYGGYKTSHNASLPLTHVR</sequence>
<evidence type="ECO:0000313" key="2">
    <source>
        <dbReference type="EMBL" id="NJP35194.1"/>
    </source>
</evidence>
<gene>
    <name evidence="2" type="ORF">HCJ94_25270</name>
</gene>
<evidence type="ECO:0000313" key="3">
    <source>
        <dbReference type="Proteomes" id="UP000783871"/>
    </source>
</evidence>
<comment type="caution">
    <text evidence="2">The sequence shown here is derived from an EMBL/GenBank/DDBJ whole genome shotgun (WGS) entry which is preliminary data.</text>
</comment>
<accession>A0ABX0ZF70</accession>
<keyword evidence="1" id="KW-0472">Membrane</keyword>
<feature type="transmembrane region" description="Helical" evidence="1">
    <location>
        <begin position="12"/>
        <end position="36"/>
    </location>
</feature>
<protein>
    <submittedName>
        <fullName evidence="2">Uncharacterized protein</fullName>
    </submittedName>
</protein>
<keyword evidence="1" id="KW-0812">Transmembrane</keyword>
<evidence type="ECO:0000256" key="1">
    <source>
        <dbReference type="SAM" id="Phobius"/>
    </source>
</evidence>
<dbReference type="RefSeq" id="WP_168003539.1">
    <property type="nucleotide sequence ID" value="NZ_JAATEO010000036.1"/>
</dbReference>
<feature type="transmembrane region" description="Helical" evidence="1">
    <location>
        <begin position="48"/>
        <end position="70"/>
    </location>
</feature>